<proteinExistence type="predicted"/>
<evidence type="ECO:0000256" key="1">
    <source>
        <dbReference type="SAM" id="MobiDB-lite"/>
    </source>
</evidence>
<organism evidence="2 3">
    <name type="scientific">Drosophila navojoa</name>
    <name type="common">Fruit fly</name>
    <dbReference type="NCBI Taxonomy" id="7232"/>
    <lineage>
        <taxon>Eukaryota</taxon>
        <taxon>Metazoa</taxon>
        <taxon>Ecdysozoa</taxon>
        <taxon>Arthropoda</taxon>
        <taxon>Hexapoda</taxon>
        <taxon>Insecta</taxon>
        <taxon>Pterygota</taxon>
        <taxon>Neoptera</taxon>
        <taxon>Endopterygota</taxon>
        <taxon>Diptera</taxon>
        <taxon>Brachycera</taxon>
        <taxon>Muscomorpha</taxon>
        <taxon>Ephydroidea</taxon>
        <taxon>Drosophilidae</taxon>
        <taxon>Drosophila</taxon>
    </lineage>
</organism>
<comment type="caution">
    <text evidence="2">The sequence shown here is derived from an EMBL/GenBank/DDBJ whole genome shotgun (WGS) entry which is preliminary data.</text>
</comment>
<name>A0A484ANU0_DRONA</name>
<feature type="region of interest" description="Disordered" evidence="1">
    <location>
        <begin position="57"/>
        <end position="114"/>
    </location>
</feature>
<feature type="non-terminal residue" evidence="2">
    <location>
        <position position="1"/>
    </location>
</feature>
<keyword evidence="3" id="KW-1185">Reference proteome</keyword>
<dbReference type="AlphaFoldDB" id="A0A484ANU0"/>
<gene>
    <name evidence="2" type="ORF">AWZ03_015075</name>
</gene>
<dbReference type="Proteomes" id="UP000295192">
    <property type="component" value="Unassembled WGS sequence"/>
</dbReference>
<evidence type="ECO:0000313" key="3">
    <source>
        <dbReference type="Proteomes" id="UP000295192"/>
    </source>
</evidence>
<reference evidence="2 3" key="1">
    <citation type="journal article" date="2019" name="J. Hered.">
        <title>An Improved Genome Assembly for Drosophila navojoa, the Basal Species in the mojavensis Cluster.</title>
        <authorList>
            <person name="Vanderlinde T."/>
            <person name="Dupim E.G."/>
            <person name="Nazario-Yepiz N.O."/>
            <person name="Carvalho A.B."/>
        </authorList>
    </citation>
    <scope>NUCLEOTIDE SEQUENCE [LARGE SCALE GENOMIC DNA]</scope>
    <source>
        <strain evidence="2">Navoj_Jal97</strain>
        <tissue evidence="2">Whole organism</tissue>
    </source>
</reference>
<accession>A0A484ANU0</accession>
<sequence length="154" mass="16664">RCKEELIAVARDLGLEDEGRVEDLRKSLSSFIQGGNYSAETKGRMLEWEARFTKEPGFSLGGPATSMGGRAYQKSEPDLRKAQERDLLSTASLKLSVPTSSGAAGSRRDERPREFCLADESKVLAPAPKADRQVPTVARKALLGASPSKLENGV</sequence>
<dbReference type="EMBL" id="LSRL02003227">
    <property type="protein sequence ID" value="TDG38503.1"/>
    <property type="molecule type" value="Genomic_DNA"/>
</dbReference>
<protein>
    <submittedName>
        <fullName evidence="2">Uncharacterized protein</fullName>
    </submittedName>
</protein>
<feature type="compositionally biased region" description="Polar residues" evidence="1">
    <location>
        <begin position="89"/>
        <end position="103"/>
    </location>
</feature>
<evidence type="ECO:0000313" key="2">
    <source>
        <dbReference type="EMBL" id="TDG38503.1"/>
    </source>
</evidence>
<feature type="compositionally biased region" description="Basic and acidic residues" evidence="1">
    <location>
        <begin position="73"/>
        <end position="87"/>
    </location>
</feature>